<feature type="non-terminal residue" evidence="1">
    <location>
        <position position="1"/>
    </location>
</feature>
<protein>
    <recommendedName>
        <fullName evidence="3">Endonuclease/exonuclease/phosphatase domain-containing protein</fullName>
    </recommendedName>
</protein>
<dbReference type="PANTHER" id="PTHR47510:SF3">
    <property type="entry name" value="ENDO_EXONUCLEASE_PHOSPHATASE DOMAIN-CONTAINING PROTEIN"/>
    <property type="match status" value="1"/>
</dbReference>
<dbReference type="AlphaFoldDB" id="A0A3M6TC46"/>
<accession>A0A3M6TC46</accession>
<sequence length="385" mass="43873">STLVSQGPEDAVQNGLGTNKRSLSNKVDELQYVAECSNADAVCVSESWLSPQISDSAVAIPGYNLFRNDRTSAPGGGVCIYLKQTLPCTRLFQCEQPDVESLWLSLRPHSLLRSISSIILCVVYHSTANGQLENVVLSNHIRLNLDGLLIKQPNALVVIARDFNPTSTGLKLKDLTQSNNLKQIVKFNTRDTGTLDWFLTNRPAIFQFFQLPKIARSDHHTNTGNSKGEGTRFAGKCVAYVGCWLTNKNWLQLSSAESCIDKFHFFITDLKNSVDTCLPWKTVRIHPTDRPWTTKRIKMLIKKRQTAFIRDGKDSVSYRLLRNKVQWEIRSAKYDYYHHKVSDLEQTDSKKWWRQIKLSTGQDIEQEWYHQFLGENCPDFKSLAN</sequence>
<evidence type="ECO:0000313" key="2">
    <source>
        <dbReference type="Proteomes" id="UP000275408"/>
    </source>
</evidence>
<dbReference type="InterPro" id="IPR036691">
    <property type="entry name" value="Endo/exonu/phosph_ase_sf"/>
</dbReference>
<comment type="caution">
    <text evidence="1">The sequence shown here is derived from an EMBL/GenBank/DDBJ whole genome shotgun (WGS) entry which is preliminary data.</text>
</comment>
<dbReference type="PANTHER" id="PTHR47510">
    <property type="entry name" value="REVERSE TRANSCRIPTASE DOMAIN-CONTAINING PROTEIN"/>
    <property type="match status" value="1"/>
</dbReference>
<dbReference type="Proteomes" id="UP000275408">
    <property type="component" value="Unassembled WGS sequence"/>
</dbReference>
<dbReference type="Gene3D" id="3.60.10.10">
    <property type="entry name" value="Endonuclease/exonuclease/phosphatase"/>
    <property type="match status" value="1"/>
</dbReference>
<proteinExistence type="predicted"/>
<feature type="non-terminal residue" evidence="1">
    <location>
        <position position="385"/>
    </location>
</feature>
<name>A0A3M6TC46_POCDA</name>
<evidence type="ECO:0000313" key="1">
    <source>
        <dbReference type="EMBL" id="RMX38962.1"/>
    </source>
</evidence>
<dbReference type="SUPFAM" id="SSF56219">
    <property type="entry name" value="DNase I-like"/>
    <property type="match status" value="1"/>
</dbReference>
<organism evidence="1 2">
    <name type="scientific">Pocillopora damicornis</name>
    <name type="common">Cauliflower coral</name>
    <name type="synonym">Millepora damicornis</name>
    <dbReference type="NCBI Taxonomy" id="46731"/>
    <lineage>
        <taxon>Eukaryota</taxon>
        <taxon>Metazoa</taxon>
        <taxon>Cnidaria</taxon>
        <taxon>Anthozoa</taxon>
        <taxon>Hexacorallia</taxon>
        <taxon>Scleractinia</taxon>
        <taxon>Astrocoeniina</taxon>
        <taxon>Pocilloporidae</taxon>
        <taxon>Pocillopora</taxon>
    </lineage>
</organism>
<dbReference type="STRING" id="46731.A0A3M6TC46"/>
<keyword evidence="2" id="KW-1185">Reference proteome</keyword>
<dbReference type="EMBL" id="RCHS01003909">
    <property type="protein sequence ID" value="RMX38962.1"/>
    <property type="molecule type" value="Genomic_DNA"/>
</dbReference>
<evidence type="ECO:0008006" key="3">
    <source>
        <dbReference type="Google" id="ProtNLM"/>
    </source>
</evidence>
<reference evidence="1 2" key="1">
    <citation type="journal article" date="2018" name="Sci. Rep.">
        <title>Comparative analysis of the Pocillopora damicornis genome highlights role of immune system in coral evolution.</title>
        <authorList>
            <person name="Cunning R."/>
            <person name="Bay R.A."/>
            <person name="Gillette P."/>
            <person name="Baker A.C."/>
            <person name="Traylor-Knowles N."/>
        </authorList>
    </citation>
    <scope>NUCLEOTIDE SEQUENCE [LARGE SCALE GENOMIC DNA]</scope>
    <source>
        <strain evidence="1">RSMAS</strain>
        <tissue evidence="1">Whole animal</tissue>
    </source>
</reference>
<gene>
    <name evidence="1" type="ORF">pdam_00022507</name>
</gene>